<feature type="signal peptide" evidence="6">
    <location>
        <begin position="1"/>
        <end position="24"/>
    </location>
</feature>
<evidence type="ECO:0000313" key="10">
    <source>
        <dbReference type="Proteomes" id="UP000033047"/>
    </source>
</evidence>
<dbReference type="AlphaFoldDB" id="A0A0F5JNZ8"/>
<keyword evidence="5" id="KW-0998">Cell outer membrane</keyword>
<keyword evidence="4" id="KW-0472">Membrane</keyword>
<sequence length="535" mass="61890">MKSIKIYICAAMMALGVSSCDSFLTTPPLDQISEDQWWSDKSQTEMMVKGAYQYVYGPNEVVLRDCISDNATHREAKYKEVGNGTYTTQSAAVKDEWKYASIAKLNYILEGIEKAKDQISEEEYLRFNAEVRFIRAFVYYDMVFFFGDVPLITKTLSVAEARETSRQPRQEVLDFILKELEDGVLPNIEKVAITETGRVNKQVVNAFLSRIYLHEKNYEKVLYYTNEVIKAGKYELHPSYEELFRPQADGSNKEVIFEHQYSSPLVVHELNRNLSPASSIYAGWSHVLGLQELVDDYECVNGHPVSECESLGCEYFQKRKDAEAETHRGEYDFRDPRLAATIMWPYWEWKVGGNVLSRYGVDDPDSKDYVKKETHMTGFLVTKWVDLQGEYADRTRGQKNLTILRYGDVLLMRAEALIESGQDLGEAVTLINQIRQRAGMPDIVIASQSVLREKLRHERRIETAFEGLRYYDIIRWRIADKVKSGKVYGARLKAISEAMDNKFVEERFWNDKMYLFPVPQEAIDNNSNLVQNKDW</sequence>
<reference evidence="9 10" key="1">
    <citation type="submission" date="2013-04" db="EMBL/GenBank/DDBJ databases">
        <title>The Genome Sequence of Parabacteroides goldsteinii DSM 19448.</title>
        <authorList>
            <consortium name="The Broad Institute Genomics Platform"/>
            <person name="Earl A."/>
            <person name="Ward D."/>
            <person name="Feldgarden M."/>
            <person name="Gevers D."/>
            <person name="Martens E."/>
            <person name="Sakamoto M."/>
            <person name="Benno Y."/>
            <person name="Song Y."/>
            <person name="Liu C."/>
            <person name="Lee J."/>
            <person name="Bolanos M."/>
            <person name="Vaisanen M.L."/>
            <person name="Finegold S.M."/>
            <person name="Walker B."/>
            <person name="Young S."/>
            <person name="Zeng Q."/>
            <person name="Gargeya S."/>
            <person name="Fitzgerald M."/>
            <person name="Haas B."/>
            <person name="Abouelleil A."/>
            <person name="Allen A.W."/>
            <person name="Alvarado L."/>
            <person name="Arachchi H.M."/>
            <person name="Berlin A.M."/>
            <person name="Chapman S.B."/>
            <person name="Gainer-Dewar J."/>
            <person name="Goldberg J."/>
            <person name="Griggs A."/>
            <person name="Gujja S."/>
            <person name="Hansen M."/>
            <person name="Howarth C."/>
            <person name="Imamovic A."/>
            <person name="Ireland A."/>
            <person name="Larimer J."/>
            <person name="McCowan C."/>
            <person name="Murphy C."/>
            <person name="Pearson M."/>
            <person name="Poon T.W."/>
            <person name="Priest M."/>
            <person name="Roberts A."/>
            <person name="Saif S."/>
            <person name="Shea T."/>
            <person name="Sisk P."/>
            <person name="Sykes S."/>
            <person name="Wortman J."/>
            <person name="Nusbaum C."/>
            <person name="Birren B."/>
        </authorList>
    </citation>
    <scope>NUCLEOTIDE SEQUENCE [LARGE SCALE GENOMIC DNA]</scope>
    <source>
        <strain evidence="9 10">DSM 19448</strain>
    </source>
</reference>
<dbReference type="EMBL" id="AQHV01000002">
    <property type="protein sequence ID" value="KKB59516.1"/>
    <property type="molecule type" value="Genomic_DNA"/>
</dbReference>
<evidence type="ECO:0000256" key="3">
    <source>
        <dbReference type="ARBA" id="ARBA00022729"/>
    </source>
</evidence>
<name>A0A0F5JNZ8_9BACT</name>
<evidence type="ECO:0000259" key="7">
    <source>
        <dbReference type="Pfam" id="PF07980"/>
    </source>
</evidence>
<dbReference type="HOGENOM" id="CLU_015553_0_0_10"/>
<dbReference type="STRING" id="927665.HMPREF1535_00601"/>
<accession>A0A0F5JNZ8</accession>
<comment type="subcellular location">
    <subcellularLocation>
        <location evidence="1">Cell outer membrane</location>
    </subcellularLocation>
</comment>
<dbReference type="Gene3D" id="1.25.40.390">
    <property type="match status" value="1"/>
</dbReference>
<dbReference type="GO" id="GO:0009279">
    <property type="term" value="C:cell outer membrane"/>
    <property type="evidence" value="ECO:0007669"/>
    <property type="project" value="UniProtKB-SubCell"/>
</dbReference>
<comment type="caution">
    <text evidence="9">The sequence shown here is derived from an EMBL/GenBank/DDBJ whole genome shotgun (WGS) entry which is preliminary data.</text>
</comment>
<feature type="domain" description="SusD-like N-terminal" evidence="8">
    <location>
        <begin position="51"/>
        <end position="213"/>
    </location>
</feature>
<proteinExistence type="inferred from homology"/>
<dbReference type="InterPro" id="IPR033985">
    <property type="entry name" value="SusD-like_N"/>
</dbReference>
<dbReference type="InterPro" id="IPR011990">
    <property type="entry name" value="TPR-like_helical_dom_sf"/>
</dbReference>
<evidence type="ECO:0000256" key="6">
    <source>
        <dbReference type="SAM" id="SignalP"/>
    </source>
</evidence>
<evidence type="ECO:0000256" key="1">
    <source>
        <dbReference type="ARBA" id="ARBA00004442"/>
    </source>
</evidence>
<dbReference type="RefSeq" id="WP_046145248.1">
    <property type="nucleotide sequence ID" value="NZ_KQ033912.1"/>
</dbReference>
<dbReference type="Pfam" id="PF07980">
    <property type="entry name" value="SusD_RagB"/>
    <property type="match status" value="1"/>
</dbReference>
<evidence type="ECO:0000256" key="2">
    <source>
        <dbReference type="ARBA" id="ARBA00006275"/>
    </source>
</evidence>
<evidence type="ECO:0008006" key="11">
    <source>
        <dbReference type="Google" id="ProtNLM"/>
    </source>
</evidence>
<comment type="similarity">
    <text evidence="2">Belongs to the SusD family.</text>
</comment>
<dbReference type="Proteomes" id="UP000033047">
    <property type="component" value="Unassembled WGS sequence"/>
</dbReference>
<evidence type="ECO:0000259" key="8">
    <source>
        <dbReference type="Pfam" id="PF14322"/>
    </source>
</evidence>
<dbReference type="CDD" id="cd08977">
    <property type="entry name" value="SusD"/>
    <property type="match status" value="1"/>
</dbReference>
<evidence type="ECO:0000256" key="5">
    <source>
        <dbReference type="ARBA" id="ARBA00023237"/>
    </source>
</evidence>
<dbReference type="Pfam" id="PF14322">
    <property type="entry name" value="SusD-like_3"/>
    <property type="match status" value="1"/>
</dbReference>
<feature type="domain" description="RagB/SusD" evidence="7">
    <location>
        <begin position="253"/>
        <end position="535"/>
    </location>
</feature>
<evidence type="ECO:0000256" key="4">
    <source>
        <dbReference type="ARBA" id="ARBA00023136"/>
    </source>
</evidence>
<dbReference type="InterPro" id="IPR012944">
    <property type="entry name" value="SusD_RagB_dom"/>
</dbReference>
<protein>
    <recommendedName>
        <fullName evidence="11">RagB/SusD domain-containing protein</fullName>
    </recommendedName>
</protein>
<evidence type="ECO:0000313" key="9">
    <source>
        <dbReference type="EMBL" id="KKB59516.1"/>
    </source>
</evidence>
<gene>
    <name evidence="9" type="ORF">HMPREF1535_00601</name>
</gene>
<organism evidence="9 10">
    <name type="scientific">Parabacteroides goldsteinii DSM 19448 = WAL 12034</name>
    <dbReference type="NCBI Taxonomy" id="927665"/>
    <lineage>
        <taxon>Bacteria</taxon>
        <taxon>Pseudomonadati</taxon>
        <taxon>Bacteroidota</taxon>
        <taxon>Bacteroidia</taxon>
        <taxon>Bacteroidales</taxon>
        <taxon>Tannerellaceae</taxon>
        <taxon>Parabacteroides</taxon>
    </lineage>
</organism>
<feature type="chain" id="PRO_5002490678" description="RagB/SusD domain-containing protein" evidence="6">
    <location>
        <begin position="25"/>
        <end position="535"/>
    </location>
</feature>
<dbReference type="PATRIC" id="fig|927665.4.peg.606"/>
<keyword evidence="3 6" id="KW-0732">Signal</keyword>
<dbReference type="PROSITE" id="PS51257">
    <property type="entry name" value="PROKAR_LIPOPROTEIN"/>
    <property type="match status" value="1"/>
</dbReference>
<dbReference type="SUPFAM" id="SSF48452">
    <property type="entry name" value="TPR-like"/>
    <property type="match status" value="1"/>
</dbReference>